<protein>
    <submittedName>
        <fullName evidence="9">Uncharacterized protein</fullName>
    </submittedName>
</protein>
<evidence type="ECO:0000256" key="4">
    <source>
        <dbReference type="ARBA" id="ARBA00022679"/>
    </source>
</evidence>
<dbReference type="PANTHER" id="PTHR33908">
    <property type="entry name" value="MANNOSYLTRANSFERASE YKCB-RELATED"/>
    <property type="match status" value="1"/>
</dbReference>
<feature type="transmembrane region" description="Helical" evidence="8">
    <location>
        <begin position="206"/>
        <end position="222"/>
    </location>
</feature>
<gene>
    <name evidence="9" type="ORF">A3C07_02890</name>
</gene>
<evidence type="ECO:0000313" key="10">
    <source>
        <dbReference type="Proteomes" id="UP000179023"/>
    </source>
</evidence>
<feature type="transmembrane region" description="Helical" evidence="8">
    <location>
        <begin position="397"/>
        <end position="423"/>
    </location>
</feature>
<dbReference type="EMBL" id="MHQI01000030">
    <property type="protein sequence ID" value="OGZ99952.1"/>
    <property type="molecule type" value="Genomic_DNA"/>
</dbReference>
<dbReference type="GO" id="GO:0005886">
    <property type="term" value="C:plasma membrane"/>
    <property type="evidence" value="ECO:0007669"/>
    <property type="project" value="UniProtKB-SubCell"/>
</dbReference>
<evidence type="ECO:0000256" key="1">
    <source>
        <dbReference type="ARBA" id="ARBA00004651"/>
    </source>
</evidence>
<keyword evidence="5 8" id="KW-0812">Transmembrane</keyword>
<keyword evidence="6 8" id="KW-1133">Transmembrane helix</keyword>
<feature type="transmembrane region" description="Helical" evidence="8">
    <location>
        <begin position="463"/>
        <end position="482"/>
    </location>
</feature>
<evidence type="ECO:0000256" key="2">
    <source>
        <dbReference type="ARBA" id="ARBA00022475"/>
    </source>
</evidence>
<accession>A0A1G2KKI9</accession>
<sequence length="491" mass="54933">MNIFSRKLPRALVVIVFAALFLRLTLFALLLNTFGETGMFLSDSYRFTSIAENMIAGNGFSRYVPELDAIRPTAVFPPIYPLLLVLSQTATGSYIPLIILQLILGSLMPLLVYAIGRFLTKKQGVLLGASALTAFEPLMIVWNLVLLTETVSLFLLLLSVLFFLRFLGGSRASASLPPLDTEKIAYGAAAAFFLGVSSLVRPNAQYLIILFAAYGIIVTMRFSIHRQWKKMYRIARAVGIVTALFIITLGPWMVRNYVTFGSYAISTTGPRNVYSNFQASMLVLKENTTFDEANFRLMENFAKRHGILVHDIYNDPRYSKTLLWEGIRFVLSDMKYAIPTFAIITTSFFTHDAYLDYSSRYGIIEPLTLLEFSPSASLVTNGIKDTVITIWNRVGPLFFVALGARIFWAGILLSAVTGSIILIRSQNPMVRRSACVLVAVIIYYWLTTMAVGFGTMARMRYPANPFLFILSGVGFAATITYLRTKALFWKK</sequence>
<evidence type="ECO:0000256" key="5">
    <source>
        <dbReference type="ARBA" id="ARBA00022692"/>
    </source>
</evidence>
<keyword evidence="2" id="KW-1003">Cell membrane</keyword>
<evidence type="ECO:0000256" key="7">
    <source>
        <dbReference type="ARBA" id="ARBA00023136"/>
    </source>
</evidence>
<dbReference type="STRING" id="1802270.A3C07_02890"/>
<dbReference type="PANTHER" id="PTHR33908:SF11">
    <property type="entry name" value="MEMBRANE PROTEIN"/>
    <property type="match status" value="1"/>
</dbReference>
<dbReference type="AlphaFoldDB" id="A0A1G2KKI9"/>
<dbReference type="GO" id="GO:0016763">
    <property type="term" value="F:pentosyltransferase activity"/>
    <property type="evidence" value="ECO:0007669"/>
    <property type="project" value="TreeGrafter"/>
</dbReference>
<feature type="transmembrane region" description="Helical" evidence="8">
    <location>
        <begin position="151"/>
        <end position="172"/>
    </location>
</feature>
<reference evidence="9 10" key="1">
    <citation type="journal article" date="2016" name="Nat. Commun.">
        <title>Thousands of microbial genomes shed light on interconnected biogeochemical processes in an aquifer system.</title>
        <authorList>
            <person name="Anantharaman K."/>
            <person name="Brown C.T."/>
            <person name="Hug L.A."/>
            <person name="Sharon I."/>
            <person name="Castelle C.J."/>
            <person name="Probst A.J."/>
            <person name="Thomas B.C."/>
            <person name="Singh A."/>
            <person name="Wilkins M.J."/>
            <person name="Karaoz U."/>
            <person name="Brodie E.L."/>
            <person name="Williams K.H."/>
            <person name="Hubbard S.S."/>
            <person name="Banfield J.F."/>
        </authorList>
    </citation>
    <scope>NUCLEOTIDE SEQUENCE [LARGE SCALE GENOMIC DNA]</scope>
</reference>
<feature type="transmembrane region" description="Helical" evidence="8">
    <location>
        <begin position="94"/>
        <end position="113"/>
    </location>
</feature>
<keyword evidence="4" id="KW-0808">Transferase</keyword>
<evidence type="ECO:0000313" key="9">
    <source>
        <dbReference type="EMBL" id="OGZ99952.1"/>
    </source>
</evidence>
<evidence type="ECO:0000256" key="8">
    <source>
        <dbReference type="SAM" id="Phobius"/>
    </source>
</evidence>
<evidence type="ECO:0000256" key="3">
    <source>
        <dbReference type="ARBA" id="ARBA00022676"/>
    </source>
</evidence>
<name>A0A1G2KKI9_9BACT</name>
<comment type="subcellular location">
    <subcellularLocation>
        <location evidence="1">Cell membrane</location>
        <topology evidence="1">Multi-pass membrane protein</topology>
    </subcellularLocation>
</comment>
<dbReference type="InterPro" id="IPR050297">
    <property type="entry name" value="LipidA_mod_glycosyltrf_83"/>
</dbReference>
<feature type="transmembrane region" description="Helical" evidence="8">
    <location>
        <begin position="234"/>
        <end position="254"/>
    </location>
</feature>
<proteinExistence type="predicted"/>
<dbReference type="Proteomes" id="UP000179023">
    <property type="component" value="Unassembled WGS sequence"/>
</dbReference>
<evidence type="ECO:0000256" key="6">
    <source>
        <dbReference type="ARBA" id="ARBA00022989"/>
    </source>
</evidence>
<keyword evidence="7 8" id="KW-0472">Membrane</keyword>
<keyword evidence="3" id="KW-0328">Glycosyltransferase</keyword>
<feature type="transmembrane region" description="Helical" evidence="8">
    <location>
        <begin position="435"/>
        <end position="457"/>
    </location>
</feature>
<dbReference type="GO" id="GO:0009103">
    <property type="term" value="P:lipopolysaccharide biosynthetic process"/>
    <property type="evidence" value="ECO:0007669"/>
    <property type="project" value="UniProtKB-ARBA"/>
</dbReference>
<comment type="caution">
    <text evidence="9">The sequence shown here is derived from an EMBL/GenBank/DDBJ whole genome shotgun (WGS) entry which is preliminary data.</text>
</comment>
<organism evidence="9 10">
    <name type="scientific">Candidatus Sungbacteria bacterium RIFCSPHIGHO2_02_FULL_47_11</name>
    <dbReference type="NCBI Taxonomy" id="1802270"/>
    <lineage>
        <taxon>Bacteria</taxon>
        <taxon>Candidatus Sungiibacteriota</taxon>
    </lineage>
</organism>
<feature type="transmembrane region" description="Helical" evidence="8">
    <location>
        <begin position="12"/>
        <end position="31"/>
    </location>
</feature>